<evidence type="ECO:0000256" key="1">
    <source>
        <dbReference type="SAM" id="Phobius"/>
    </source>
</evidence>
<gene>
    <name evidence="2" type="ORF">GCM10010468_78030</name>
</gene>
<evidence type="ECO:0008006" key="4">
    <source>
        <dbReference type="Google" id="ProtNLM"/>
    </source>
</evidence>
<comment type="caution">
    <text evidence="2">The sequence shown here is derived from an EMBL/GenBank/DDBJ whole genome shotgun (WGS) entry which is preliminary data.</text>
</comment>
<dbReference type="EMBL" id="BAAAUV010000043">
    <property type="protein sequence ID" value="GAA3241008.1"/>
    <property type="molecule type" value="Genomic_DNA"/>
</dbReference>
<organism evidence="2 3">
    <name type="scientific">Actinocorallia longicatena</name>
    <dbReference type="NCBI Taxonomy" id="111803"/>
    <lineage>
        <taxon>Bacteria</taxon>
        <taxon>Bacillati</taxon>
        <taxon>Actinomycetota</taxon>
        <taxon>Actinomycetes</taxon>
        <taxon>Streptosporangiales</taxon>
        <taxon>Thermomonosporaceae</taxon>
        <taxon>Actinocorallia</taxon>
    </lineage>
</organism>
<protein>
    <recommendedName>
        <fullName evidence="4">DUF3040 family protein</fullName>
    </recommendedName>
</protein>
<keyword evidence="1" id="KW-0472">Membrane</keyword>
<keyword evidence="1" id="KW-1133">Transmembrane helix</keyword>
<evidence type="ECO:0000313" key="2">
    <source>
        <dbReference type="EMBL" id="GAA3241008.1"/>
    </source>
</evidence>
<keyword evidence="3" id="KW-1185">Reference proteome</keyword>
<proteinExistence type="predicted"/>
<accession>A0ABP6QNA9</accession>
<reference evidence="3" key="1">
    <citation type="journal article" date="2019" name="Int. J. Syst. Evol. Microbiol.">
        <title>The Global Catalogue of Microorganisms (GCM) 10K type strain sequencing project: providing services to taxonomists for standard genome sequencing and annotation.</title>
        <authorList>
            <consortium name="The Broad Institute Genomics Platform"/>
            <consortium name="The Broad Institute Genome Sequencing Center for Infectious Disease"/>
            <person name="Wu L."/>
            <person name="Ma J."/>
        </authorList>
    </citation>
    <scope>NUCLEOTIDE SEQUENCE [LARGE SCALE GENOMIC DNA]</scope>
    <source>
        <strain evidence="3">JCM 9377</strain>
    </source>
</reference>
<dbReference type="Proteomes" id="UP001501237">
    <property type="component" value="Unassembled WGS sequence"/>
</dbReference>
<feature type="transmembrane region" description="Helical" evidence="1">
    <location>
        <begin position="20"/>
        <end position="36"/>
    </location>
</feature>
<keyword evidence="1" id="KW-0812">Transmembrane</keyword>
<dbReference type="RefSeq" id="WP_344839173.1">
    <property type="nucleotide sequence ID" value="NZ_BAAAUV010000043.1"/>
</dbReference>
<sequence length="122" mass="13399">MRIPKRVDAAWDWAERHGRALTLGILVVVAVVGALVMPTLGALAVGLLIGGVVVYRRLARRIERLRADNDQLLRDNGNVHHQLALMRRGVKQESSLSTQVLPYIPDSEEQVVAFDTPTPADG</sequence>
<evidence type="ECO:0000313" key="3">
    <source>
        <dbReference type="Proteomes" id="UP001501237"/>
    </source>
</evidence>
<name>A0ABP6QNA9_9ACTN</name>